<comment type="caution">
    <text evidence="2">The sequence shown here is derived from an EMBL/GenBank/DDBJ whole genome shotgun (WGS) entry which is preliminary data.</text>
</comment>
<evidence type="ECO:0000256" key="1">
    <source>
        <dbReference type="SAM" id="SignalP"/>
    </source>
</evidence>
<reference evidence="2 3" key="1">
    <citation type="submission" date="2018-04" db="EMBL/GenBank/DDBJ databases">
        <title>Flavobacterium sp. nov., isolated from glacier ice.</title>
        <authorList>
            <person name="Liu Q."/>
            <person name="Xin Y.-H."/>
        </authorList>
    </citation>
    <scope>NUCLEOTIDE SEQUENCE [LARGE SCALE GENOMIC DNA]</scope>
    <source>
        <strain evidence="2 3">LB2P30</strain>
    </source>
</reference>
<sequence>MKKISFSLFLLIGLIFSIQAQESISKNAIGIRFGNHYGLEVEITYQRMLSPKNRLEMNGGWSSNDNTEAFKLIGIYQWYWNLEKGLYWYTGGGGGFGTWNTDDNYNNEYADDAGIFIVVTGDIGIEYHFKDVPIQLSIDGRPGYVFNNYEKNDFGFNAGLGVRYKF</sequence>
<accession>A0A2U1JV30</accession>
<dbReference type="Proteomes" id="UP000245618">
    <property type="component" value="Unassembled WGS sequence"/>
</dbReference>
<protein>
    <recommendedName>
        <fullName evidence="4">DUF3575 domain-containing protein</fullName>
    </recommendedName>
</protein>
<evidence type="ECO:0008006" key="4">
    <source>
        <dbReference type="Google" id="ProtNLM"/>
    </source>
</evidence>
<organism evidence="2 3">
    <name type="scientific">Flavobacterium laiguense</name>
    <dbReference type="NCBI Taxonomy" id="2169409"/>
    <lineage>
        <taxon>Bacteria</taxon>
        <taxon>Pseudomonadati</taxon>
        <taxon>Bacteroidota</taxon>
        <taxon>Flavobacteriia</taxon>
        <taxon>Flavobacteriales</taxon>
        <taxon>Flavobacteriaceae</taxon>
        <taxon>Flavobacterium</taxon>
    </lineage>
</organism>
<evidence type="ECO:0000313" key="2">
    <source>
        <dbReference type="EMBL" id="PWA08835.1"/>
    </source>
</evidence>
<dbReference type="EMBL" id="QCZH01000010">
    <property type="protein sequence ID" value="PWA08835.1"/>
    <property type="molecule type" value="Genomic_DNA"/>
</dbReference>
<keyword evidence="1" id="KW-0732">Signal</keyword>
<name>A0A2U1JV30_9FLAO</name>
<feature type="chain" id="PRO_5015444918" description="DUF3575 domain-containing protein" evidence="1">
    <location>
        <begin position="21"/>
        <end position="166"/>
    </location>
</feature>
<gene>
    <name evidence="2" type="ORF">DB891_10455</name>
</gene>
<dbReference type="InterPro" id="IPR011250">
    <property type="entry name" value="OMP/PagP_B-barrel"/>
</dbReference>
<dbReference type="SUPFAM" id="SSF56925">
    <property type="entry name" value="OMPA-like"/>
    <property type="match status" value="1"/>
</dbReference>
<proteinExistence type="predicted"/>
<feature type="signal peptide" evidence="1">
    <location>
        <begin position="1"/>
        <end position="20"/>
    </location>
</feature>
<dbReference type="AlphaFoldDB" id="A0A2U1JV30"/>
<dbReference type="OrthoDB" id="978645at2"/>
<keyword evidence="3" id="KW-1185">Reference proteome</keyword>
<evidence type="ECO:0000313" key="3">
    <source>
        <dbReference type="Proteomes" id="UP000245618"/>
    </source>
</evidence>
<dbReference type="RefSeq" id="WP_116763269.1">
    <property type="nucleotide sequence ID" value="NZ_QCZH01000010.1"/>
</dbReference>